<dbReference type="RefSeq" id="XP_002954355.1">
    <property type="nucleotide sequence ID" value="XM_002954309.1"/>
</dbReference>
<dbReference type="InParanoid" id="D8U6V5"/>
<dbReference type="InterPro" id="IPR012677">
    <property type="entry name" value="Nucleotide-bd_a/b_plait_sf"/>
</dbReference>
<dbReference type="InterPro" id="IPR035979">
    <property type="entry name" value="RBD_domain_sf"/>
</dbReference>
<feature type="coiled-coil region" evidence="4">
    <location>
        <begin position="220"/>
        <end position="257"/>
    </location>
</feature>
<evidence type="ECO:0000259" key="7">
    <source>
        <dbReference type="PROSITE" id="PS50158"/>
    </source>
</evidence>
<dbReference type="OrthoDB" id="5970at2759"/>
<dbReference type="InterPro" id="IPR050907">
    <property type="entry name" value="SRSF"/>
</dbReference>
<dbReference type="PROSITE" id="PS50158">
    <property type="entry name" value="ZF_CCHC"/>
    <property type="match status" value="1"/>
</dbReference>
<evidence type="ECO:0000313" key="9">
    <source>
        <dbReference type="Proteomes" id="UP000001058"/>
    </source>
</evidence>
<evidence type="ECO:0000256" key="2">
    <source>
        <dbReference type="PROSITE-ProRule" id="PRU00047"/>
    </source>
</evidence>
<dbReference type="InterPro" id="IPR036875">
    <property type="entry name" value="Znf_CCHC_sf"/>
</dbReference>
<keyword evidence="2" id="KW-0862">Zinc</keyword>
<sequence>MGSRIYVGNLPADIAERDVRDEFERFGRVRTIWVARKPPGFAFLEMEDDRDASDAVRKLDGFQGWRVEFSRRADRGPPPRGGMGGMGGPMGRELRCYECGEIGHIARDCRSMRGGGMGGGRGGMAPPRGRSRSRRRSPRYETRLRVHANVLLSVSTTKLPNWFVALSQFTRSSALTRCAARQGAGTRALKSFFSGGSPQGRTSQNISPAAARGAAEELQVKELQHRVQLLTAQVEGYEKVKQQLQAEQRAAQDWKEKWNYQNFKLNVMVDMLVLRVLELEQPSVSQL</sequence>
<dbReference type="Gene3D" id="3.30.70.330">
    <property type="match status" value="1"/>
</dbReference>
<dbReference type="eggNOG" id="KOG0107">
    <property type="taxonomic scope" value="Eukaryota"/>
</dbReference>
<feature type="domain" description="CCHC-type" evidence="7">
    <location>
        <begin position="95"/>
        <end position="111"/>
    </location>
</feature>
<dbReference type="STRING" id="3068.D8U6V5"/>
<dbReference type="GO" id="GO:0008380">
    <property type="term" value="P:RNA splicing"/>
    <property type="evidence" value="ECO:0007669"/>
    <property type="project" value="UniProtKB-KW"/>
</dbReference>
<dbReference type="GeneID" id="9624573"/>
<feature type="region of interest" description="Disordered" evidence="5">
    <location>
        <begin position="111"/>
        <end position="140"/>
    </location>
</feature>
<dbReference type="SUPFAM" id="SSF54928">
    <property type="entry name" value="RNA-binding domain, RBD"/>
    <property type="match status" value="1"/>
</dbReference>
<dbReference type="KEGG" id="vcn:VOLCADRAFT_121301"/>
<keyword evidence="1" id="KW-0507">mRNA processing</keyword>
<dbReference type="Proteomes" id="UP000001058">
    <property type="component" value="Unassembled WGS sequence"/>
</dbReference>
<name>D8U6V5_VOLCA</name>
<accession>D8U6V5</accession>
<dbReference type="GO" id="GO:0008270">
    <property type="term" value="F:zinc ion binding"/>
    <property type="evidence" value="ECO:0007669"/>
    <property type="project" value="UniProtKB-KW"/>
</dbReference>
<dbReference type="SUPFAM" id="SSF57756">
    <property type="entry name" value="Retrovirus zinc finger-like domains"/>
    <property type="match status" value="1"/>
</dbReference>
<dbReference type="InterPro" id="IPR001878">
    <property type="entry name" value="Znf_CCHC"/>
</dbReference>
<dbReference type="SMART" id="SM00343">
    <property type="entry name" value="ZnF_C2HC"/>
    <property type="match status" value="1"/>
</dbReference>
<keyword evidence="1" id="KW-0508">mRNA splicing</keyword>
<dbReference type="Pfam" id="PF00076">
    <property type="entry name" value="RRM_1"/>
    <property type="match status" value="1"/>
</dbReference>
<reference evidence="8 9" key="1">
    <citation type="journal article" date="2010" name="Science">
        <title>Genomic analysis of organismal complexity in the multicellular green alga Volvox carteri.</title>
        <authorList>
            <person name="Prochnik S.E."/>
            <person name="Umen J."/>
            <person name="Nedelcu A.M."/>
            <person name="Hallmann A."/>
            <person name="Miller S.M."/>
            <person name="Nishii I."/>
            <person name="Ferris P."/>
            <person name="Kuo A."/>
            <person name="Mitros T."/>
            <person name="Fritz-Laylin L.K."/>
            <person name="Hellsten U."/>
            <person name="Chapman J."/>
            <person name="Simakov O."/>
            <person name="Rensing S.A."/>
            <person name="Terry A."/>
            <person name="Pangilinan J."/>
            <person name="Kapitonov V."/>
            <person name="Jurka J."/>
            <person name="Salamov A."/>
            <person name="Shapiro H."/>
            <person name="Schmutz J."/>
            <person name="Grimwood J."/>
            <person name="Lindquist E."/>
            <person name="Lucas S."/>
            <person name="Grigoriev I.V."/>
            <person name="Schmitt R."/>
            <person name="Kirk D."/>
            <person name="Rokhsar D.S."/>
        </authorList>
    </citation>
    <scope>NUCLEOTIDE SEQUENCE [LARGE SCALE GENOMIC DNA]</scope>
    <source>
        <strain evidence="9">f. Nagariensis / Eve</strain>
    </source>
</reference>
<proteinExistence type="predicted"/>
<dbReference type="EMBL" id="GL378363">
    <property type="protein sequence ID" value="EFJ44505.1"/>
    <property type="molecule type" value="Genomic_DNA"/>
</dbReference>
<evidence type="ECO:0000313" key="8">
    <source>
        <dbReference type="EMBL" id="EFJ44505.1"/>
    </source>
</evidence>
<evidence type="ECO:0000259" key="6">
    <source>
        <dbReference type="PROSITE" id="PS50102"/>
    </source>
</evidence>
<feature type="domain" description="RRM" evidence="6">
    <location>
        <begin position="3"/>
        <end position="72"/>
    </location>
</feature>
<dbReference type="GO" id="GO:0003723">
    <property type="term" value="F:RNA binding"/>
    <property type="evidence" value="ECO:0007669"/>
    <property type="project" value="UniProtKB-UniRule"/>
</dbReference>
<evidence type="ECO:0000256" key="1">
    <source>
        <dbReference type="ARBA" id="ARBA00023187"/>
    </source>
</evidence>
<evidence type="ECO:0000256" key="5">
    <source>
        <dbReference type="SAM" id="MobiDB-lite"/>
    </source>
</evidence>
<gene>
    <name evidence="8" type="ORF">VOLCADRAFT_121301</name>
</gene>
<organism evidence="9">
    <name type="scientific">Volvox carteri f. nagariensis</name>
    <dbReference type="NCBI Taxonomy" id="3068"/>
    <lineage>
        <taxon>Eukaryota</taxon>
        <taxon>Viridiplantae</taxon>
        <taxon>Chlorophyta</taxon>
        <taxon>core chlorophytes</taxon>
        <taxon>Chlorophyceae</taxon>
        <taxon>CS clade</taxon>
        <taxon>Chlamydomonadales</taxon>
        <taxon>Volvocaceae</taxon>
        <taxon>Volvox</taxon>
    </lineage>
</organism>
<dbReference type="Gene3D" id="4.10.60.10">
    <property type="entry name" value="Zinc finger, CCHC-type"/>
    <property type="match status" value="1"/>
</dbReference>
<dbReference type="PANTHER" id="PTHR23147">
    <property type="entry name" value="SERINE/ARGININE RICH SPLICING FACTOR"/>
    <property type="match status" value="1"/>
</dbReference>
<keyword evidence="2" id="KW-0863">Zinc-finger</keyword>
<keyword evidence="2" id="KW-0479">Metal-binding</keyword>
<dbReference type="PROSITE" id="PS50102">
    <property type="entry name" value="RRM"/>
    <property type="match status" value="1"/>
</dbReference>
<keyword evidence="4" id="KW-0175">Coiled coil</keyword>
<feature type="compositionally biased region" description="Gly residues" evidence="5">
    <location>
        <begin position="113"/>
        <end position="123"/>
    </location>
</feature>
<dbReference type="CDD" id="cd12373">
    <property type="entry name" value="RRM_SRSF3_like"/>
    <property type="match status" value="1"/>
</dbReference>
<protein>
    <submittedName>
        <fullName evidence="8">Uncharacterized protein</fullName>
    </submittedName>
</protein>
<keyword evidence="3" id="KW-0694">RNA-binding</keyword>
<dbReference type="SMART" id="SM00360">
    <property type="entry name" value="RRM"/>
    <property type="match status" value="1"/>
</dbReference>
<evidence type="ECO:0000256" key="4">
    <source>
        <dbReference type="SAM" id="Coils"/>
    </source>
</evidence>
<keyword evidence="9" id="KW-1185">Reference proteome</keyword>
<dbReference type="Pfam" id="PF00098">
    <property type="entry name" value="zf-CCHC"/>
    <property type="match status" value="1"/>
</dbReference>
<dbReference type="InterPro" id="IPR000504">
    <property type="entry name" value="RRM_dom"/>
</dbReference>
<dbReference type="AlphaFoldDB" id="D8U6V5"/>
<evidence type="ECO:0000256" key="3">
    <source>
        <dbReference type="PROSITE-ProRule" id="PRU00176"/>
    </source>
</evidence>